<organism evidence="3">
    <name type="scientific">uncultured Sphingomonas sp</name>
    <dbReference type="NCBI Taxonomy" id="158754"/>
    <lineage>
        <taxon>Bacteria</taxon>
        <taxon>Pseudomonadati</taxon>
        <taxon>Pseudomonadota</taxon>
        <taxon>Alphaproteobacteria</taxon>
        <taxon>Sphingomonadales</taxon>
        <taxon>Sphingomonadaceae</taxon>
        <taxon>Sphingomonas</taxon>
        <taxon>environmental samples</taxon>
    </lineage>
</organism>
<evidence type="ECO:0000259" key="2">
    <source>
        <dbReference type="Pfam" id="PF07589"/>
    </source>
</evidence>
<proteinExistence type="predicted"/>
<dbReference type="NCBIfam" id="TIGR02595">
    <property type="entry name" value="PEP_CTERM"/>
    <property type="match status" value="1"/>
</dbReference>
<accession>A0A6J4TKU0</accession>
<feature type="region of interest" description="Disordered" evidence="1">
    <location>
        <begin position="155"/>
        <end position="176"/>
    </location>
</feature>
<evidence type="ECO:0000256" key="1">
    <source>
        <dbReference type="SAM" id="MobiDB-lite"/>
    </source>
</evidence>
<dbReference type="EMBL" id="CADCWB010000163">
    <property type="protein sequence ID" value="CAA9524624.1"/>
    <property type="molecule type" value="Genomic_DNA"/>
</dbReference>
<reference evidence="3" key="1">
    <citation type="submission" date="2020-02" db="EMBL/GenBank/DDBJ databases">
        <authorList>
            <person name="Meier V. D."/>
        </authorList>
    </citation>
    <scope>NUCLEOTIDE SEQUENCE</scope>
    <source>
        <strain evidence="3">AVDCRST_MAG62</strain>
    </source>
</reference>
<dbReference type="AlphaFoldDB" id="A0A6J4TKU0"/>
<protein>
    <recommendedName>
        <fullName evidence="2">Ice-binding protein C-terminal domain-containing protein</fullName>
    </recommendedName>
</protein>
<dbReference type="NCBIfam" id="NF035944">
    <property type="entry name" value="PEPxxWA-CTERM"/>
    <property type="match status" value="1"/>
</dbReference>
<dbReference type="Pfam" id="PF07589">
    <property type="entry name" value="PEP-CTERM"/>
    <property type="match status" value="1"/>
</dbReference>
<name>A0A6J4TKU0_9SPHN</name>
<dbReference type="InterPro" id="IPR013424">
    <property type="entry name" value="Ice-binding_C"/>
</dbReference>
<gene>
    <name evidence="3" type="ORF">AVDCRST_MAG62-1342</name>
</gene>
<feature type="domain" description="Ice-binding protein C-terminal" evidence="2">
    <location>
        <begin position="176"/>
        <end position="200"/>
    </location>
</feature>
<evidence type="ECO:0000313" key="3">
    <source>
        <dbReference type="EMBL" id="CAA9524624.1"/>
    </source>
</evidence>
<sequence length="211" mass="21189">MQMGWPVLKQRYNRRAFSAGACLLLAAAAGVPLGMSTMGVDMGGPMVESAQRVMAMLDARSPGERTKAELTKAKAARRKLALAAAPRQRALGKIIQPKAAVAKPFVDALTAAPVAAVAPVLSSVAPLAQVLAPPAASPIAIGGLIIAPPAGGGGGGGGGGGVLPGNPVTPPNQVPAVPEPSTWLMMLLGFGTVGWAIRRRNGTRGADLRAA</sequence>